<feature type="transmembrane region" description="Helical" evidence="6">
    <location>
        <begin position="217"/>
        <end position="236"/>
    </location>
</feature>
<keyword evidence="3 6" id="KW-0812">Transmembrane</keyword>
<organism evidence="8 9">
    <name type="scientific">Bdellovibrio reynosensis</name>
    <dbReference type="NCBI Taxonomy" id="2835041"/>
    <lineage>
        <taxon>Bacteria</taxon>
        <taxon>Pseudomonadati</taxon>
        <taxon>Bdellovibrionota</taxon>
        <taxon>Bdellovibrionia</taxon>
        <taxon>Bdellovibrionales</taxon>
        <taxon>Pseudobdellovibrionaceae</taxon>
        <taxon>Bdellovibrio</taxon>
    </lineage>
</organism>
<feature type="domain" description="EamA" evidence="7">
    <location>
        <begin position="154"/>
        <end position="290"/>
    </location>
</feature>
<feature type="transmembrane region" description="Helical" evidence="6">
    <location>
        <begin position="35"/>
        <end position="55"/>
    </location>
</feature>
<accession>A0ABY4C9I9</accession>
<feature type="transmembrane region" description="Helical" evidence="6">
    <location>
        <begin position="153"/>
        <end position="173"/>
    </location>
</feature>
<dbReference type="EMBL" id="CP093442">
    <property type="protein sequence ID" value="UOF00163.1"/>
    <property type="molecule type" value="Genomic_DNA"/>
</dbReference>
<dbReference type="PANTHER" id="PTHR32322:SF2">
    <property type="entry name" value="EAMA DOMAIN-CONTAINING PROTEIN"/>
    <property type="match status" value="1"/>
</dbReference>
<feature type="transmembrane region" description="Helical" evidence="6">
    <location>
        <begin position="124"/>
        <end position="141"/>
    </location>
</feature>
<evidence type="ECO:0000256" key="2">
    <source>
        <dbReference type="ARBA" id="ARBA00007362"/>
    </source>
</evidence>
<dbReference type="InterPro" id="IPR000620">
    <property type="entry name" value="EamA_dom"/>
</dbReference>
<dbReference type="PANTHER" id="PTHR32322">
    <property type="entry name" value="INNER MEMBRANE TRANSPORTER"/>
    <property type="match status" value="1"/>
</dbReference>
<dbReference type="RefSeq" id="WP_243535860.1">
    <property type="nucleotide sequence ID" value="NZ_CP093442.1"/>
</dbReference>
<feature type="transmembrane region" description="Helical" evidence="6">
    <location>
        <begin position="67"/>
        <end position="88"/>
    </location>
</feature>
<evidence type="ECO:0000313" key="8">
    <source>
        <dbReference type="EMBL" id="UOF00163.1"/>
    </source>
</evidence>
<dbReference type="Pfam" id="PF00892">
    <property type="entry name" value="EamA"/>
    <property type="match status" value="2"/>
</dbReference>
<comment type="similarity">
    <text evidence="2">Belongs to the EamA transporter family.</text>
</comment>
<name>A0ABY4C9I9_9BACT</name>
<feature type="transmembrane region" description="Helical" evidence="6">
    <location>
        <begin position="94"/>
        <end position="112"/>
    </location>
</feature>
<keyword evidence="9" id="KW-1185">Reference proteome</keyword>
<evidence type="ECO:0000259" key="7">
    <source>
        <dbReference type="Pfam" id="PF00892"/>
    </source>
</evidence>
<proteinExistence type="inferred from homology"/>
<dbReference type="InterPro" id="IPR037185">
    <property type="entry name" value="EmrE-like"/>
</dbReference>
<evidence type="ECO:0000256" key="1">
    <source>
        <dbReference type="ARBA" id="ARBA00004141"/>
    </source>
</evidence>
<feature type="transmembrane region" description="Helical" evidence="6">
    <location>
        <begin position="248"/>
        <end position="266"/>
    </location>
</feature>
<comment type="subcellular location">
    <subcellularLocation>
        <location evidence="1">Membrane</location>
        <topology evidence="1">Multi-pass membrane protein</topology>
    </subcellularLocation>
</comment>
<keyword evidence="4 6" id="KW-1133">Transmembrane helix</keyword>
<evidence type="ECO:0000256" key="3">
    <source>
        <dbReference type="ARBA" id="ARBA00022692"/>
    </source>
</evidence>
<dbReference type="SUPFAM" id="SSF103481">
    <property type="entry name" value="Multidrug resistance efflux transporter EmrE"/>
    <property type="match status" value="2"/>
</dbReference>
<evidence type="ECO:0000256" key="4">
    <source>
        <dbReference type="ARBA" id="ARBA00022989"/>
    </source>
</evidence>
<keyword evidence="5 6" id="KW-0472">Membrane</keyword>
<reference evidence="8" key="1">
    <citation type="submission" date="2022-03" db="EMBL/GenBank/DDBJ databases">
        <title>Genome Identification and Characterization of new species Bdellovibrio reynosense LBG001 sp. nov. from a Mexico soil sample.</title>
        <authorList>
            <person name="Camilli A."/>
            <person name="Ajao Y."/>
            <person name="Guo X."/>
        </authorList>
    </citation>
    <scope>NUCLEOTIDE SEQUENCE</scope>
    <source>
        <strain evidence="8">LBG001</strain>
    </source>
</reference>
<evidence type="ECO:0000256" key="5">
    <source>
        <dbReference type="ARBA" id="ARBA00023136"/>
    </source>
</evidence>
<dbReference type="InterPro" id="IPR050638">
    <property type="entry name" value="AA-Vitamin_Transporters"/>
</dbReference>
<feature type="transmembrane region" description="Helical" evidence="6">
    <location>
        <begin position="272"/>
        <end position="291"/>
    </location>
</feature>
<feature type="transmembrane region" description="Helical" evidence="6">
    <location>
        <begin position="7"/>
        <end position="29"/>
    </location>
</feature>
<sequence>MSSLFENLILYSICTLIWGSTYFVITFQIDSASPITSVFWRFLLSAGILFSYAFFKKHNLSYSRPYHLLFFFQGVFMFSVNYMLTYIAETMISSGLAALCFTVLVYCNMFGMRLIFKTPITKKVILGSLLGGLGIIFIFMNEILSFTDNPKTVFGLIIGFFATLAASIGNMIAQKAYRLEIPIAVTNSWGMLYGSIFTLAIALLFKQDLSIPLTPRFLGALFYLALFGSVIAFGAYLSLAGKIGAEKAAYTTVISPVIALTLSSIFENFVWSTYIQIGVVLCLLGNVLTLYTKEKTS</sequence>
<evidence type="ECO:0000256" key="6">
    <source>
        <dbReference type="SAM" id="Phobius"/>
    </source>
</evidence>
<dbReference type="Proteomes" id="UP000830116">
    <property type="component" value="Chromosome"/>
</dbReference>
<protein>
    <submittedName>
        <fullName evidence="8">EamA family transporter</fullName>
    </submittedName>
</protein>
<gene>
    <name evidence="8" type="ORF">MNR06_10665</name>
</gene>
<feature type="domain" description="EamA" evidence="7">
    <location>
        <begin position="10"/>
        <end position="139"/>
    </location>
</feature>
<feature type="transmembrane region" description="Helical" evidence="6">
    <location>
        <begin position="185"/>
        <end position="205"/>
    </location>
</feature>
<evidence type="ECO:0000313" key="9">
    <source>
        <dbReference type="Proteomes" id="UP000830116"/>
    </source>
</evidence>